<protein>
    <submittedName>
        <fullName evidence="1">Uncharacterized protein</fullName>
    </submittedName>
</protein>
<organism evidence="1">
    <name type="scientific">Nicotiana tabacum</name>
    <name type="common">Common tobacco</name>
    <dbReference type="NCBI Taxonomy" id="4097"/>
    <lineage>
        <taxon>Eukaryota</taxon>
        <taxon>Viridiplantae</taxon>
        <taxon>Streptophyta</taxon>
        <taxon>Embryophyta</taxon>
        <taxon>Tracheophyta</taxon>
        <taxon>Spermatophyta</taxon>
        <taxon>Magnoliopsida</taxon>
        <taxon>eudicotyledons</taxon>
        <taxon>Gunneridae</taxon>
        <taxon>Pentapetalae</taxon>
        <taxon>asterids</taxon>
        <taxon>lamiids</taxon>
        <taxon>Solanales</taxon>
        <taxon>Solanaceae</taxon>
        <taxon>Nicotianoideae</taxon>
        <taxon>Nicotianeae</taxon>
        <taxon>Nicotiana</taxon>
    </lineage>
</organism>
<dbReference type="STRING" id="4097.A0A1S4CIF8"/>
<accession>A0A1S4CIF8</accession>
<dbReference type="KEGG" id="nta:107819228"/>
<sequence>MGGANIDVRLDLQGIPKRGSFKYHGSVIQGNEEIDEDVTHHVGAGWMKWRLESGVLCDKDVPPKLKGPSSAYGLVGMVGWGAEGLGYVSNRFQTILELSGSSGTGVSYLRGLVRMCNVAPADEGGANAKGSWSWDFVLTRVHTQKPKHRIGRACAHAVPQKRLSGRKYGDG</sequence>
<reference evidence="1" key="1">
    <citation type="submission" date="2025-08" db="UniProtKB">
        <authorList>
            <consortium name="RefSeq"/>
        </authorList>
    </citation>
    <scope>IDENTIFICATION</scope>
</reference>
<dbReference type="AlphaFoldDB" id="A0A1S4CIF8"/>
<dbReference type="RefSeq" id="XP_016500799.1">
    <property type="nucleotide sequence ID" value="XM_016645313.1"/>
</dbReference>
<proteinExistence type="predicted"/>
<evidence type="ECO:0000313" key="1">
    <source>
        <dbReference type="RefSeq" id="XP_016500799.1"/>
    </source>
</evidence>
<dbReference type="OrthoDB" id="1305822at2759"/>
<gene>
    <name evidence="1" type="primary">LOC107819228</name>
</gene>
<name>A0A1S4CIF8_TOBAC</name>
<dbReference type="PaxDb" id="4097-A0A1S4CIF8"/>
<dbReference type="PANTHER" id="PTHR46238">
    <property type="entry name" value="REVERSE TRANSCRIPTASE DOMAIN-CONTAINING PROTEIN"/>
    <property type="match status" value="1"/>
</dbReference>
<dbReference type="PANTHER" id="PTHR46238:SF8">
    <property type="entry name" value="ENDONUCLEASE_EXONUCLEASE_PHOSPHATASE DOMAIN-CONTAINING PROTEIN"/>
    <property type="match status" value="1"/>
</dbReference>